<evidence type="ECO:0000256" key="1">
    <source>
        <dbReference type="ARBA" id="ARBA00023172"/>
    </source>
</evidence>
<dbReference type="GO" id="GO:0006310">
    <property type="term" value="P:DNA recombination"/>
    <property type="evidence" value="ECO:0007669"/>
    <property type="project" value="UniProtKB-KW"/>
</dbReference>
<name>A0A7H0YFC1_9BACL</name>
<accession>A0A7H0YFC1</accession>
<dbReference type="GO" id="GO:0003677">
    <property type="term" value="F:DNA binding"/>
    <property type="evidence" value="ECO:0007669"/>
    <property type="project" value="InterPro"/>
</dbReference>
<dbReference type="SUPFAM" id="SSF56349">
    <property type="entry name" value="DNA breaking-rejoining enzymes"/>
    <property type="match status" value="1"/>
</dbReference>
<dbReference type="GO" id="GO:0015074">
    <property type="term" value="P:DNA integration"/>
    <property type="evidence" value="ECO:0007669"/>
    <property type="project" value="InterPro"/>
</dbReference>
<dbReference type="AlphaFoldDB" id="A0A7H0YFC1"/>
<organism evidence="3 4">
    <name type="scientific">Paenibacillus peoriae</name>
    <dbReference type="NCBI Taxonomy" id="59893"/>
    <lineage>
        <taxon>Bacteria</taxon>
        <taxon>Bacillati</taxon>
        <taxon>Bacillota</taxon>
        <taxon>Bacilli</taxon>
        <taxon>Bacillales</taxon>
        <taxon>Paenibacillaceae</taxon>
        <taxon>Paenibacillus</taxon>
    </lineage>
</organism>
<reference evidence="3 4" key="1">
    <citation type="submission" date="2020-09" db="EMBL/GenBank/DDBJ databases">
        <title>Characterization of Paenibacillus peoriae strain ZF390 with broad-spectrum antimicrobial activity as a potential biocontrol agent.</title>
        <authorList>
            <person name="Li L."/>
            <person name="Zhao Y."/>
            <person name="Li B."/>
            <person name="Xie X."/>
        </authorList>
    </citation>
    <scope>NUCLEOTIDE SEQUENCE [LARGE SCALE GENOMIC DNA]</scope>
    <source>
        <strain evidence="3 4">ZF390</strain>
    </source>
</reference>
<dbReference type="Gene3D" id="1.10.443.10">
    <property type="entry name" value="Intergrase catalytic core"/>
    <property type="match status" value="1"/>
</dbReference>
<proteinExistence type="predicted"/>
<evidence type="ECO:0000256" key="2">
    <source>
        <dbReference type="SAM" id="Coils"/>
    </source>
</evidence>
<gene>
    <name evidence="3" type="ORF">IAQ67_12665</name>
</gene>
<evidence type="ECO:0000313" key="3">
    <source>
        <dbReference type="EMBL" id="QNR69779.1"/>
    </source>
</evidence>
<dbReference type="RefSeq" id="WP_190299378.1">
    <property type="nucleotide sequence ID" value="NZ_CP061172.1"/>
</dbReference>
<dbReference type="InterPro" id="IPR011010">
    <property type="entry name" value="DNA_brk_join_enz"/>
</dbReference>
<dbReference type="InterPro" id="IPR013762">
    <property type="entry name" value="Integrase-like_cat_sf"/>
</dbReference>
<dbReference type="Proteomes" id="UP000516384">
    <property type="component" value="Chromosome"/>
</dbReference>
<evidence type="ECO:0000313" key="4">
    <source>
        <dbReference type="Proteomes" id="UP000516384"/>
    </source>
</evidence>
<feature type="coiled-coil region" evidence="2">
    <location>
        <begin position="222"/>
        <end position="249"/>
    </location>
</feature>
<protein>
    <submittedName>
        <fullName evidence="3">Tyrosine-type recombinase/integrase</fullName>
    </submittedName>
</protein>
<keyword evidence="2" id="KW-0175">Coiled coil</keyword>
<keyword evidence="1" id="KW-0233">DNA recombination</keyword>
<dbReference type="EMBL" id="CP061172">
    <property type="protein sequence ID" value="QNR69779.1"/>
    <property type="molecule type" value="Genomic_DNA"/>
</dbReference>
<sequence length="264" mass="30822">MPERVFKSLIMILRELKDHYNSDSLPTVKYSITSRQHIMKDKKYVFQYHNQHINQFTLNSVIRFLTHGLIIQTEEGNQVILKTHLLRHAFATHMAQTEKLPIDIVRQLLHQKDESVTGYYAAPTQIQISDTIEDLQDNWLSYIDIHQGIQRSPEELKNAYDEYKEKVGTVSKVVGGICTIDAVCPTKMACMGCAAKVPQPEFKSEIEQYYNWAKDSKKHFEKHGLEVEAKKMKLAMKRAQLEIREIESMEEYIKDEAYEPKIQF</sequence>